<evidence type="ECO:0000259" key="1">
    <source>
        <dbReference type="Pfam" id="PF04149"/>
    </source>
</evidence>
<sequence>MSTSDWQKSSYCAESSNCIQLAVTGPRVGIRESTEPGMIVTTTPARLRAFLDAVKTGALDAPRQA</sequence>
<dbReference type="RefSeq" id="WP_399656884.1">
    <property type="nucleotide sequence ID" value="NZ_JBITYG010000014.1"/>
</dbReference>
<protein>
    <submittedName>
        <fullName evidence="2">DUF397 domain-containing protein</fullName>
    </submittedName>
</protein>
<feature type="domain" description="DUF397" evidence="1">
    <location>
        <begin position="5"/>
        <end position="55"/>
    </location>
</feature>
<dbReference type="Pfam" id="PF04149">
    <property type="entry name" value="DUF397"/>
    <property type="match status" value="1"/>
</dbReference>
<reference evidence="2 3" key="1">
    <citation type="submission" date="2024-10" db="EMBL/GenBank/DDBJ databases">
        <title>The Natural Products Discovery Center: Release of the First 8490 Sequenced Strains for Exploring Actinobacteria Biosynthetic Diversity.</title>
        <authorList>
            <person name="Kalkreuter E."/>
            <person name="Kautsar S.A."/>
            <person name="Yang D."/>
            <person name="Bader C.D."/>
            <person name="Teijaro C.N."/>
            <person name="Fluegel L."/>
            <person name="Davis C.M."/>
            <person name="Simpson J.R."/>
            <person name="Lauterbach L."/>
            <person name="Steele A.D."/>
            <person name="Gui C."/>
            <person name="Meng S."/>
            <person name="Li G."/>
            <person name="Viehrig K."/>
            <person name="Ye F."/>
            <person name="Su P."/>
            <person name="Kiefer A.F."/>
            <person name="Nichols A."/>
            <person name="Cepeda A.J."/>
            <person name="Yan W."/>
            <person name="Fan B."/>
            <person name="Jiang Y."/>
            <person name="Adhikari A."/>
            <person name="Zheng C.-J."/>
            <person name="Schuster L."/>
            <person name="Cowan T.M."/>
            <person name="Smanski M.J."/>
            <person name="Chevrette M.G."/>
            <person name="De Carvalho L.P.S."/>
            <person name="Shen B."/>
        </authorList>
    </citation>
    <scope>NUCLEOTIDE SEQUENCE [LARGE SCALE GENOMIC DNA]</scope>
    <source>
        <strain evidence="2 3">NPDC053399</strain>
    </source>
</reference>
<accession>A0ABW8CKH7</accession>
<dbReference type="EMBL" id="JBITYG010000014">
    <property type="protein sequence ID" value="MFI9105866.1"/>
    <property type="molecule type" value="Genomic_DNA"/>
</dbReference>
<evidence type="ECO:0000313" key="2">
    <source>
        <dbReference type="EMBL" id="MFI9105866.1"/>
    </source>
</evidence>
<gene>
    <name evidence="2" type="ORF">ACIGXA_35715</name>
</gene>
<dbReference type="InterPro" id="IPR007278">
    <property type="entry name" value="DUF397"/>
</dbReference>
<dbReference type="Proteomes" id="UP001614394">
    <property type="component" value="Unassembled WGS sequence"/>
</dbReference>
<name>A0ABW8CKH7_9ACTN</name>
<proteinExistence type="predicted"/>
<organism evidence="2 3">
    <name type="scientific">Streptomyces fildesensis</name>
    <dbReference type="NCBI Taxonomy" id="375757"/>
    <lineage>
        <taxon>Bacteria</taxon>
        <taxon>Bacillati</taxon>
        <taxon>Actinomycetota</taxon>
        <taxon>Actinomycetes</taxon>
        <taxon>Kitasatosporales</taxon>
        <taxon>Streptomycetaceae</taxon>
        <taxon>Streptomyces</taxon>
    </lineage>
</organism>
<evidence type="ECO:0000313" key="3">
    <source>
        <dbReference type="Proteomes" id="UP001614394"/>
    </source>
</evidence>
<comment type="caution">
    <text evidence="2">The sequence shown here is derived from an EMBL/GenBank/DDBJ whole genome shotgun (WGS) entry which is preliminary data.</text>
</comment>
<keyword evidence="3" id="KW-1185">Reference proteome</keyword>